<accession>A0ABD0JBF4</accession>
<proteinExistence type="predicted"/>
<evidence type="ECO:0000313" key="1">
    <source>
        <dbReference type="EMBL" id="KAK7468171.1"/>
    </source>
</evidence>
<gene>
    <name evidence="1" type="ORF">BaRGS_00036584</name>
</gene>
<keyword evidence="2" id="KW-1185">Reference proteome</keyword>
<name>A0ABD0JBF4_9CAEN</name>
<reference evidence="1 2" key="1">
    <citation type="journal article" date="2023" name="Sci. Data">
        <title>Genome assembly of the Korean intertidal mud-creeper Batillaria attramentaria.</title>
        <authorList>
            <person name="Patra A.K."/>
            <person name="Ho P.T."/>
            <person name="Jun S."/>
            <person name="Lee S.J."/>
            <person name="Kim Y."/>
            <person name="Won Y.J."/>
        </authorList>
    </citation>
    <scope>NUCLEOTIDE SEQUENCE [LARGE SCALE GENOMIC DNA]</scope>
    <source>
        <strain evidence="1">Wonlab-2016</strain>
    </source>
</reference>
<organism evidence="1 2">
    <name type="scientific">Batillaria attramentaria</name>
    <dbReference type="NCBI Taxonomy" id="370345"/>
    <lineage>
        <taxon>Eukaryota</taxon>
        <taxon>Metazoa</taxon>
        <taxon>Spiralia</taxon>
        <taxon>Lophotrochozoa</taxon>
        <taxon>Mollusca</taxon>
        <taxon>Gastropoda</taxon>
        <taxon>Caenogastropoda</taxon>
        <taxon>Sorbeoconcha</taxon>
        <taxon>Cerithioidea</taxon>
        <taxon>Batillariidae</taxon>
        <taxon>Batillaria</taxon>
    </lineage>
</organism>
<comment type="caution">
    <text evidence="1">The sequence shown here is derived from an EMBL/GenBank/DDBJ whole genome shotgun (WGS) entry which is preliminary data.</text>
</comment>
<sequence>MDSSRDSGCVGVVVRGMSVTSSLGPKKCFSTVVVFYTVPRQERRAKFITLLARTKFSLTGHKHRLSRTTLSDSRAVCSADTFPQLLHQ</sequence>
<protein>
    <submittedName>
        <fullName evidence="1">Uncharacterized protein</fullName>
    </submittedName>
</protein>
<dbReference type="Proteomes" id="UP001519460">
    <property type="component" value="Unassembled WGS sequence"/>
</dbReference>
<dbReference type="EMBL" id="JACVVK020000520">
    <property type="protein sequence ID" value="KAK7468171.1"/>
    <property type="molecule type" value="Genomic_DNA"/>
</dbReference>
<evidence type="ECO:0000313" key="2">
    <source>
        <dbReference type="Proteomes" id="UP001519460"/>
    </source>
</evidence>
<dbReference type="AlphaFoldDB" id="A0ABD0JBF4"/>